<comment type="cofactor">
    <cofactor evidence="1">
        <name>Mg(2+)</name>
        <dbReference type="ChEBI" id="CHEBI:18420"/>
    </cofactor>
</comment>
<keyword evidence="5 6" id="KW-0786">Thiamine pyrophosphate</keyword>
<comment type="cofactor">
    <cofactor evidence="2">
        <name>thiamine diphosphate</name>
        <dbReference type="ChEBI" id="CHEBI:58937"/>
    </cofactor>
</comment>
<dbReference type="Pfam" id="PF02776">
    <property type="entry name" value="TPP_enzyme_N"/>
    <property type="match status" value="1"/>
</dbReference>
<protein>
    <submittedName>
        <fullName evidence="10">Thiamine pyrophosphate-binding protein</fullName>
    </submittedName>
</protein>
<dbReference type="InterPro" id="IPR029035">
    <property type="entry name" value="DHS-like_NAD/FAD-binding_dom"/>
</dbReference>
<sequence>MDGSGGARTTMNGADIIVDFLVKQKVPYLFGLCGHGNVGFLDAAFKAQNRIRTISVHHEQTAGHMADAYFKVRHEPVATFTSCGPGSANLVVALAAAMMDSSAFLAITGNVPTQQFNRGPFQETGRYFQADFPSVIRPYVKRSWQPTRTEMVPLAVRQAWDTMLSGRPGPVNLDVPLNVFVEEAAVTAPQPAPRVANGAPGNPAALSAALDLLLGAERPVIIAGQGVLLAEASAELAAFAALTRIPVVTSPNGKGAISDRHELAFGAIGRNGAYAANDATKNADVILALGFSFDDRATSAWLDGYTLRIPPARLIQIDIDPAEIGRNYPAELGILGDAKESLAWLIEAARSRLGGTARETTAAWLARLGRGREVWREYHEGLARSDQVPLRPERLLRALSRALPEEAIVASDVGVHHNWIIQLFETLRPRHLLHSWGFAAMGFATSGILGAKLAAPERPCVAVVGDGSFLMTPHAMLTAVEHDIPVVWVVWNNQGYVSIRDIQLGMFGGRELATSFRTERDQRPFSADFALLARAMGVASHRVTRADEAEDAIRAAIAANRPYLVEVPVDREIRPIGTGSWDLPPLPPPEPNFLKALAERGLTL</sequence>
<dbReference type="InterPro" id="IPR029061">
    <property type="entry name" value="THDP-binding"/>
</dbReference>
<evidence type="ECO:0000259" key="8">
    <source>
        <dbReference type="Pfam" id="PF02775"/>
    </source>
</evidence>
<dbReference type="Gene3D" id="3.40.50.1220">
    <property type="entry name" value="TPP-binding domain"/>
    <property type="match status" value="1"/>
</dbReference>
<dbReference type="Pfam" id="PF02775">
    <property type="entry name" value="TPP_enzyme_C"/>
    <property type="match status" value="1"/>
</dbReference>
<evidence type="ECO:0000256" key="2">
    <source>
        <dbReference type="ARBA" id="ARBA00001964"/>
    </source>
</evidence>
<dbReference type="Proteomes" id="UP001519924">
    <property type="component" value="Unassembled WGS sequence"/>
</dbReference>
<dbReference type="PROSITE" id="PS00187">
    <property type="entry name" value="TPP_ENZYMES"/>
    <property type="match status" value="1"/>
</dbReference>
<dbReference type="InterPro" id="IPR012001">
    <property type="entry name" value="Thiamin_PyroP_enz_TPP-bd_dom"/>
</dbReference>
<evidence type="ECO:0000313" key="10">
    <source>
        <dbReference type="EMBL" id="MBW8269927.1"/>
    </source>
</evidence>
<evidence type="ECO:0000313" key="11">
    <source>
        <dbReference type="Proteomes" id="UP001519924"/>
    </source>
</evidence>
<proteinExistence type="inferred from homology"/>
<dbReference type="RefSeq" id="WP_220117680.1">
    <property type="nucleotide sequence ID" value="NZ_JAHZUY010000025.1"/>
</dbReference>
<dbReference type="SUPFAM" id="SSF52518">
    <property type="entry name" value="Thiamin diphosphate-binding fold (THDP-binding)"/>
    <property type="match status" value="2"/>
</dbReference>
<feature type="domain" description="Thiamine pyrophosphate enzyme TPP-binding" evidence="8">
    <location>
        <begin position="412"/>
        <end position="567"/>
    </location>
</feature>
<keyword evidence="4" id="KW-0479">Metal-binding</keyword>
<name>A0ABS7F2U4_9PROT</name>
<dbReference type="InterPro" id="IPR012000">
    <property type="entry name" value="Thiamin_PyroP_enz_cen_dom"/>
</dbReference>
<comment type="similarity">
    <text evidence="3 6">Belongs to the TPP enzyme family.</text>
</comment>
<evidence type="ECO:0000256" key="5">
    <source>
        <dbReference type="ARBA" id="ARBA00023052"/>
    </source>
</evidence>
<evidence type="ECO:0000259" key="7">
    <source>
        <dbReference type="Pfam" id="PF00205"/>
    </source>
</evidence>
<dbReference type="CDD" id="cd07035">
    <property type="entry name" value="TPP_PYR_POX_like"/>
    <property type="match status" value="1"/>
</dbReference>
<organism evidence="10 11">
    <name type="scientific">Caldovatus aquaticus</name>
    <dbReference type="NCBI Taxonomy" id="2865671"/>
    <lineage>
        <taxon>Bacteria</taxon>
        <taxon>Pseudomonadati</taxon>
        <taxon>Pseudomonadota</taxon>
        <taxon>Alphaproteobacteria</taxon>
        <taxon>Acetobacterales</taxon>
        <taxon>Roseomonadaceae</taxon>
        <taxon>Caldovatus</taxon>
    </lineage>
</organism>
<evidence type="ECO:0000256" key="3">
    <source>
        <dbReference type="ARBA" id="ARBA00007812"/>
    </source>
</evidence>
<dbReference type="Gene3D" id="3.40.50.970">
    <property type="match status" value="2"/>
</dbReference>
<evidence type="ECO:0000256" key="6">
    <source>
        <dbReference type="RuleBase" id="RU362132"/>
    </source>
</evidence>
<evidence type="ECO:0000256" key="1">
    <source>
        <dbReference type="ARBA" id="ARBA00001946"/>
    </source>
</evidence>
<accession>A0ABS7F2U4</accession>
<dbReference type="Pfam" id="PF00205">
    <property type="entry name" value="TPP_enzyme_M"/>
    <property type="match status" value="1"/>
</dbReference>
<feature type="domain" description="Thiamine pyrophosphate enzyme central" evidence="7">
    <location>
        <begin position="207"/>
        <end position="343"/>
    </location>
</feature>
<evidence type="ECO:0000259" key="9">
    <source>
        <dbReference type="Pfam" id="PF02776"/>
    </source>
</evidence>
<dbReference type="InterPro" id="IPR011766">
    <property type="entry name" value="TPP_enzyme_TPP-bd"/>
</dbReference>
<dbReference type="InterPro" id="IPR045229">
    <property type="entry name" value="TPP_enz"/>
</dbReference>
<dbReference type="CDD" id="cd00568">
    <property type="entry name" value="TPP_enzymes"/>
    <property type="match status" value="1"/>
</dbReference>
<dbReference type="SUPFAM" id="SSF52467">
    <property type="entry name" value="DHS-like NAD/FAD-binding domain"/>
    <property type="match status" value="1"/>
</dbReference>
<keyword evidence="11" id="KW-1185">Reference proteome</keyword>
<comment type="caution">
    <text evidence="10">The sequence shown here is derived from an EMBL/GenBank/DDBJ whole genome shotgun (WGS) entry which is preliminary data.</text>
</comment>
<reference evidence="10 11" key="1">
    <citation type="submission" date="2021-08" db="EMBL/GenBank/DDBJ databases">
        <title>Caldovatus sediminis gen. nov., sp. nov., a moderately thermophilic bacterium isolated from a hot spring.</title>
        <authorList>
            <person name="Hu C.-J."/>
            <person name="Li W.-J."/>
            <person name="Xian W.-D."/>
        </authorList>
    </citation>
    <scope>NUCLEOTIDE SEQUENCE [LARGE SCALE GENOMIC DNA]</scope>
    <source>
        <strain evidence="10 11">SYSU G05006</strain>
    </source>
</reference>
<dbReference type="InterPro" id="IPR000399">
    <property type="entry name" value="TPP-bd_CS"/>
</dbReference>
<feature type="domain" description="Thiamine pyrophosphate enzyme N-terminal TPP-binding" evidence="9">
    <location>
        <begin position="11"/>
        <end position="123"/>
    </location>
</feature>
<evidence type="ECO:0000256" key="4">
    <source>
        <dbReference type="ARBA" id="ARBA00022723"/>
    </source>
</evidence>
<gene>
    <name evidence="10" type="ORF">K1J50_10540</name>
</gene>
<dbReference type="PANTHER" id="PTHR18968:SF166">
    <property type="entry name" value="2-HYDROXYACYL-COA LYASE 2"/>
    <property type="match status" value="1"/>
</dbReference>
<dbReference type="PANTHER" id="PTHR18968">
    <property type="entry name" value="THIAMINE PYROPHOSPHATE ENZYMES"/>
    <property type="match status" value="1"/>
</dbReference>
<dbReference type="EMBL" id="JAHZUY010000025">
    <property type="protein sequence ID" value="MBW8269927.1"/>
    <property type="molecule type" value="Genomic_DNA"/>
</dbReference>